<protein>
    <submittedName>
        <fullName evidence="1">Uncharacterized protein</fullName>
    </submittedName>
</protein>
<name>A0A5K7XHV2_9BACT</name>
<reference evidence="2" key="1">
    <citation type="submission" date="2019-10" db="EMBL/GenBank/DDBJ databases">
        <title>Lacipirellula parvula gen. nov., sp. nov., representing a lineage of planctomycetes widespread in freshwater anoxic habitats, and description of the family Lacipirellulaceae.</title>
        <authorList>
            <person name="Dedysh S.N."/>
            <person name="Kulichevskaya I.S."/>
            <person name="Beletsky A.V."/>
            <person name="Rakitin A.L."/>
            <person name="Mardanov A.V."/>
            <person name="Ivanova A.A."/>
            <person name="Saltykova V.X."/>
            <person name="Rijpstra W.I.C."/>
            <person name="Sinninghe Damste J.S."/>
            <person name="Ravin N.V."/>
        </authorList>
    </citation>
    <scope>NUCLEOTIDE SEQUENCE [LARGE SCALE GENOMIC DNA]</scope>
    <source>
        <strain evidence="2">PX69</strain>
    </source>
</reference>
<dbReference type="EMBL" id="AP021861">
    <property type="protein sequence ID" value="BBO36460.1"/>
    <property type="molecule type" value="Genomic_DNA"/>
</dbReference>
<dbReference type="KEGG" id="lpav:PLANPX_6072"/>
<gene>
    <name evidence="1" type="ORF">PLANPX_6072</name>
</gene>
<dbReference type="Proteomes" id="UP000326837">
    <property type="component" value="Chromosome"/>
</dbReference>
<accession>A0A5K7XHV2</accession>
<evidence type="ECO:0000313" key="2">
    <source>
        <dbReference type="Proteomes" id="UP000326837"/>
    </source>
</evidence>
<dbReference type="AlphaFoldDB" id="A0A5K7XHV2"/>
<keyword evidence="2" id="KW-1185">Reference proteome</keyword>
<sequence length="157" mass="17135">MISWHTASGEGSQFDMWAPQTKIRNHFLFAVAICSALVGCGASDDAIRDLQSCEQQLGELIAVADKIEFVDDRLIITRLVVDEQERAEIKGKSLLFSKSQFVKVNVGMLLSIPAIPTGFAVSVYVRKRDTFVVDVDSSGAFSEPRTEAATSLELAPP</sequence>
<organism evidence="1 2">
    <name type="scientific">Lacipirellula parvula</name>
    <dbReference type="NCBI Taxonomy" id="2650471"/>
    <lineage>
        <taxon>Bacteria</taxon>
        <taxon>Pseudomonadati</taxon>
        <taxon>Planctomycetota</taxon>
        <taxon>Planctomycetia</taxon>
        <taxon>Pirellulales</taxon>
        <taxon>Lacipirellulaceae</taxon>
        <taxon>Lacipirellula</taxon>
    </lineage>
</organism>
<evidence type="ECO:0000313" key="1">
    <source>
        <dbReference type="EMBL" id="BBO36460.1"/>
    </source>
</evidence>
<dbReference type="RefSeq" id="WP_152101625.1">
    <property type="nucleotide sequence ID" value="NZ_AP021861.1"/>
</dbReference>
<proteinExistence type="predicted"/>